<evidence type="ECO:0000313" key="3">
    <source>
        <dbReference type="EMBL" id="KJE96378.1"/>
    </source>
</evidence>
<dbReference type="PANTHER" id="PTHR13504:SF38">
    <property type="entry name" value="FIDO DOMAIN-CONTAINING PROTEIN"/>
    <property type="match status" value="1"/>
</dbReference>
<sequence>MHQMWADVTKWQETLVHDKSMAAFAKSRALAVVYLSNKLEGTLAKGTSEQETYALLDELWEQPSPLALESPAIVLWHSEGQHSSERSLYQLQQHLLALRHLQGALDQPLSVELVCETHRILMKGALSDETTAPIRAGRFRQHHCCAGKYSFPEAGTISASLSKIIEQFNERFATRKLAPYRLAAWLFVQVITLHPFENGNGRLCRLLASYVFQKCGVPFPVVITSGHSRAYKHYIDAIVAYQTRGQGLDELCLYMLTSLHQSWSIFAATLNHS</sequence>
<dbReference type="PROSITE" id="PS51459">
    <property type="entry name" value="FIDO"/>
    <property type="match status" value="1"/>
</dbReference>
<reference evidence="4" key="1">
    <citation type="submission" date="2011-02" db="EMBL/GenBank/DDBJ databases">
        <title>The Genome Sequence of Capsaspora owczarzaki ATCC 30864.</title>
        <authorList>
            <person name="Russ C."/>
            <person name="Cuomo C."/>
            <person name="Burger G."/>
            <person name="Gray M.W."/>
            <person name="Holland P.W.H."/>
            <person name="King N."/>
            <person name="Lang F.B.F."/>
            <person name="Roger A.J."/>
            <person name="Ruiz-Trillo I."/>
            <person name="Young S.K."/>
            <person name="Zeng Q."/>
            <person name="Gargeya S."/>
            <person name="Alvarado L."/>
            <person name="Berlin A."/>
            <person name="Chapman S.B."/>
            <person name="Chen Z."/>
            <person name="Freedman E."/>
            <person name="Gellesch M."/>
            <person name="Goldberg J."/>
            <person name="Griggs A."/>
            <person name="Gujja S."/>
            <person name="Heilman E."/>
            <person name="Heiman D."/>
            <person name="Howarth C."/>
            <person name="Mehta T."/>
            <person name="Neiman D."/>
            <person name="Pearson M."/>
            <person name="Roberts A."/>
            <person name="Saif S."/>
            <person name="Shea T."/>
            <person name="Shenoy N."/>
            <person name="Sisk P."/>
            <person name="Stolte C."/>
            <person name="Sykes S."/>
            <person name="White J."/>
            <person name="Yandava C."/>
            <person name="Haas B."/>
            <person name="Nusbaum C."/>
            <person name="Birren B."/>
        </authorList>
    </citation>
    <scope>NUCLEOTIDE SEQUENCE</scope>
    <source>
        <strain evidence="4">ATCC 30864</strain>
    </source>
</reference>
<accession>A0A0D2WVR6</accession>
<dbReference type="SUPFAM" id="SSF140931">
    <property type="entry name" value="Fic-like"/>
    <property type="match status" value="1"/>
</dbReference>
<dbReference type="InParanoid" id="A0A0D2WVR6"/>
<dbReference type="InterPro" id="IPR036597">
    <property type="entry name" value="Fido-like_dom_sf"/>
</dbReference>
<gene>
    <name evidence="3" type="ORF">CAOG_006713</name>
</gene>
<dbReference type="Pfam" id="PF02661">
    <property type="entry name" value="Fic"/>
    <property type="match status" value="1"/>
</dbReference>
<feature type="active site" evidence="1">
    <location>
        <position position="194"/>
    </location>
</feature>
<dbReference type="AlphaFoldDB" id="A0A0D2WVR6"/>
<evidence type="ECO:0000313" key="4">
    <source>
        <dbReference type="Proteomes" id="UP000008743"/>
    </source>
</evidence>
<dbReference type="PANTHER" id="PTHR13504">
    <property type="entry name" value="FIDO DOMAIN-CONTAINING PROTEIN DDB_G0283145"/>
    <property type="match status" value="1"/>
</dbReference>
<dbReference type="eggNOG" id="KOG3824">
    <property type="taxonomic scope" value="Eukaryota"/>
</dbReference>
<dbReference type="RefSeq" id="XP_004344334.1">
    <property type="nucleotide sequence ID" value="XM_004344284.1"/>
</dbReference>
<evidence type="ECO:0000259" key="2">
    <source>
        <dbReference type="PROSITE" id="PS51459"/>
    </source>
</evidence>
<feature type="domain" description="Fido" evidence="2">
    <location>
        <begin position="109"/>
        <end position="257"/>
    </location>
</feature>
<dbReference type="InterPro" id="IPR040198">
    <property type="entry name" value="Fido_containing"/>
</dbReference>
<dbReference type="PhylomeDB" id="A0A0D2WVR6"/>
<dbReference type="EMBL" id="KE346371">
    <property type="protein sequence ID" value="KJE96378.1"/>
    <property type="molecule type" value="Genomic_DNA"/>
</dbReference>
<organism evidence="3 4">
    <name type="scientific">Capsaspora owczarzaki (strain ATCC 30864)</name>
    <dbReference type="NCBI Taxonomy" id="595528"/>
    <lineage>
        <taxon>Eukaryota</taxon>
        <taxon>Filasterea</taxon>
        <taxon>Capsaspora</taxon>
    </lineage>
</organism>
<evidence type="ECO:0000256" key="1">
    <source>
        <dbReference type="PIRSR" id="PIRSR640198-1"/>
    </source>
</evidence>
<keyword evidence="4" id="KW-1185">Reference proteome</keyword>
<dbReference type="STRING" id="595528.A0A0D2WVR6"/>
<dbReference type="Gene3D" id="1.10.3290.10">
    <property type="entry name" value="Fido-like domain"/>
    <property type="match status" value="1"/>
</dbReference>
<dbReference type="OrthoDB" id="536158at2759"/>
<dbReference type="Proteomes" id="UP000008743">
    <property type="component" value="Unassembled WGS sequence"/>
</dbReference>
<protein>
    <recommendedName>
        <fullName evidence="2">Fido domain-containing protein</fullName>
    </recommendedName>
</protein>
<dbReference type="InterPro" id="IPR003812">
    <property type="entry name" value="Fido"/>
</dbReference>
<proteinExistence type="predicted"/>
<name>A0A0D2WVR6_CAPO3</name>